<evidence type="ECO:0000313" key="4">
    <source>
        <dbReference type="Proteomes" id="UP000198999"/>
    </source>
</evidence>
<dbReference type="AlphaFoldDB" id="A0A1H9JAZ1"/>
<feature type="transmembrane region" description="Helical" evidence="1">
    <location>
        <begin position="96"/>
        <end position="114"/>
    </location>
</feature>
<keyword evidence="2" id="KW-0732">Signal</keyword>
<protein>
    <recommendedName>
        <fullName evidence="5">DUF4129 domain-containing protein</fullName>
    </recommendedName>
</protein>
<dbReference type="Proteomes" id="UP000198999">
    <property type="component" value="Unassembled WGS sequence"/>
</dbReference>
<keyword evidence="1" id="KW-0472">Membrane</keyword>
<proteinExistence type="predicted"/>
<organism evidence="3 4">
    <name type="scientific">Hyunsoonleella jejuensis</name>
    <dbReference type="NCBI Taxonomy" id="419940"/>
    <lineage>
        <taxon>Bacteria</taxon>
        <taxon>Pseudomonadati</taxon>
        <taxon>Bacteroidota</taxon>
        <taxon>Flavobacteriia</taxon>
        <taxon>Flavobacteriales</taxon>
        <taxon>Flavobacteriaceae</taxon>
    </lineage>
</organism>
<evidence type="ECO:0008006" key="5">
    <source>
        <dbReference type="Google" id="ProtNLM"/>
    </source>
</evidence>
<dbReference type="EMBL" id="FOFN01000003">
    <property type="protein sequence ID" value="SEQ83953.1"/>
    <property type="molecule type" value="Genomic_DNA"/>
</dbReference>
<name>A0A1H9JAZ1_9FLAO</name>
<feature type="chain" id="PRO_5011669241" description="DUF4129 domain-containing protein" evidence="2">
    <location>
        <begin position="25"/>
        <end position="241"/>
    </location>
</feature>
<dbReference type="RefSeq" id="WP_092579934.1">
    <property type="nucleotide sequence ID" value="NZ_FOFN01000003.1"/>
</dbReference>
<evidence type="ECO:0000256" key="2">
    <source>
        <dbReference type="SAM" id="SignalP"/>
    </source>
</evidence>
<dbReference type="OrthoDB" id="5491447at2"/>
<sequence length="241" mass="28112">MIKKPQHILLVFMLLLLNPHLCDATEPVQEPEVNRVFDSSFKERYSSDIFDYEGKKVVNRSKSGSGEYEDYNSKEARTKEQNNGDEVIINLGPFRFVFYIILAMAVVYLAYALLNEGGTGLFTSSKNKNIERHDAITAENIENTDIHTLINQAENDNDYRLAIRYYYLLVLKTLSLKNYIKFEDDKTNTEYLNELRETPFNGAFSYVSYLYNYIWYGRFELEASQYAKAKNNFITLLKQVN</sequence>
<gene>
    <name evidence="3" type="ORF">SAMN05421824_2451</name>
</gene>
<feature type="signal peptide" evidence="2">
    <location>
        <begin position="1"/>
        <end position="24"/>
    </location>
</feature>
<reference evidence="3 4" key="1">
    <citation type="submission" date="2016-10" db="EMBL/GenBank/DDBJ databases">
        <authorList>
            <person name="de Groot N.N."/>
        </authorList>
    </citation>
    <scope>NUCLEOTIDE SEQUENCE [LARGE SCALE GENOMIC DNA]</scope>
    <source>
        <strain evidence="3 4">DSM 21035</strain>
    </source>
</reference>
<accession>A0A1H9JAZ1</accession>
<evidence type="ECO:0000256" key="1">
    <source>
        <dbReference type="SAM" id="Phobius"/>
    </source>
</evidence>
<keyword evidence="1" id="KW-1133">Transmembrane helix</keyword>
<keyword evidence="1" id="KW-0812">Transmembrane</keyword>
<keyword evidence="4" id="KW-1185">Reference proteome</keyword>
<dbReference type="STRING" id="419940.SAMN05421824_2451"/>
<evidence type="ECO:0000313" key="3">
    <source>
        <dbReference type="EMBL" id="SEQ83953.1"/>
    </source>
</evidence>